<feature type="compositionally biased region" description="Basic and acidic residues" evidence="1">
    <location>
        <begin position="123"/>
        <end position="135"/>
    </location>
</feature>
<evidence type="ECO:0000256" key="1">
    <source>
        <dbReference type="SAM" id="MobiDB-lite"/>
    </source>
</evidence>
<proteinExistence type="predicted"/>
<feature type="region of interest" description="Disordered" evidence="1">
    <location>
        <begin position="253"/>
        <end position="298"/>
    </location>
</feature>
<gene>
    <name evidence="2" type="ORF">GUJ93_ZPchr0005g15816</name>
</gene>
<feature type="region of interest" description="Disordered" evidence="1">
    <location>
        <begin position="119"/>
        <end position="165"/>
    </location>
</feature>
<dbReference type="EMBL" id="JAAALK010000284">
    <property type="protein sequence ID" value="KAG8068124.1"/>
    <property type="molecule type" value="Genomic_DNA"/>
</dbReference>
<organism evidence="2 3">
    <name type="scientific">Zizania palustris</name>
    <name type="common">Northern wild rice</name>
    <dbReference type="NCBI Taxonomy" id="103762"/>
    <lineage>
        <taxon>Eukaryota</taxon>
        <taxon>Viridiplantae</taxon>
        <taxon>Streptophyta</taxon>
        <taxon>Embryophyta</taxon>
        <taxon>Tracheophyta</taxon>
        <taxon>Spermatophyta</taxon>
        <taxon>Magnoliopsida</taxon>
        <taxon>Liliopsida</taxon>
        <taxon>Poales</taxon>
        <taxon>Poaceae</taxon>
        <taxon>BOP clade</taxon>
        <taxon>Oryzoideae</taxon>
        <taxon>Oryzeae</taxon>
        <taxon>Zizaniinae</taxon>
        <taxon>Zizania</taxon>
    </lineage>
</organism>
<feature type="region of interest" description="Disordered" evidence="1">
    <location>
        <begin position="1"/>
        <end position="26"/>
    </location>
</feature>
<sequence>MKHSMATEGLSRDSFPSPSPPAAAAAAAAGESASCVRACGGGADAECGGGSGTRGCVVVVVVVVVVVDDDGGESGGGVSCARRGDARPHGLGGTGGFRWGHVAAALPAPARRWSRVRFAAGDGDLRPGRSPDSRRGGGGGEGDARPPPCLPAPGTAGALSRLARPSSPDTARFLAGFPGDRSGPVAVVVTDDSDAASDFSLTACSAPTSLRARHPSLTLPPPPFALVTFSPSRSTDGIDLVLAVGVSESTSLTFSSSVGGGSRASTRRRGASASSPAAAVGTSPRFLLTQQPIPPRFS</sequence>
<protein>
    <submittedName>
        <fullName evidence="2">Uncharacterized protein</fullName>
    </submittedName>
</protein>
<evidence type="ECO:0000313" key="3">
    <source>
        <dbReference type="Proteomes" id="UP000729402"/>
    </source>
</evidence>
<reference evidence="2" key="1">
    <citation type="journal article" date="2021" name="bioRxiv">
        <title>Whole Genome Assembly and Annotation of Northern Wild Rice, Zizania palustris L., Supports a Whole Genome Duplication in the Zizania Genus.</title>
        <authorList>
            <person name="Haas M."/>
            <person name="Kono T."/>
            <person name="Macchietto M."/>
            <person name="Millas R."/>
            <person name="McGilp L."/>
            <person name="Shao M."/>
            <person name="Duquette J."/>
            <person name="Hirsch C.N."/>
            <person name="Kimball J."/>
        </authorList>
    </citation>
    <scope>NUCLEOTIDE SEQUENCE</scope>
    <source>
        <tissue evidence="2">Fresh leaf tissue</tissue>
    </source>
</reference>
<dbReference type="AlphaFoldDB" id="A0A8J5T4G8"/>
<reference evidence="2" key="2">
    <citation type="submission" date="2021-02" db="EMBL/GenBank/DDBJ databases">
        <authorList>
            <person name="Kimball J.A."/>
            <person name="Haas M.W."/>
            <person name="Macchietto M."/>
            <person name="Kono T."/>
            <person name="Duquette J."/>
            <person name="Shao M."/>
        </authorList>
    </citation>
    <scope>NUCLEOTIDE SEQUENCE</scope>
    <source>
        <tissue evidence="2">Fresh leaf tissue</tissue>
    </source>
</reference>
<dbReference type="Proteomes" id="UP000729402">
    <property type="component" value="Unassembled WGS sequence"/>
</dbReference>
<accession>A0A8J5T4G8</accession>
<feature type="compositionally biased region" description="Low complexity" evidence="1">
    <location>
        <begin position="271"/>
        <end position="284"/>
    </location>
</feature>
<name>A0A8J5T4G8_ZIZPA</name>
<keyword evidence="3" id="KW-1185">Reference proteome</keyword>
<evidence type="ECO:0000313" key="2">
    <source>
        <dbReference type="EMBL" id="KAG8068124.1"/>
    </source>
</evidence>
<comment type="caution">
    <text evidence="2">The sequence shown here is derived from an EMBL/GenBank/DDBJ whole genome shotgun (WGS) entry which is preliminary data.</text>
</comment>